<accession>A0A5A9YZG8</accession>
<dbReference type="Gene3D" id="3.40.50.1400">
    <property type="match status" value="2"/>
</dbReference>
<dbReference type="InterPro" id="IPR002762">
    <property type="entry name" value="CbiX-like"/>
</dbReference>
<keyword evidence="4" id="KW-1185">Reference proteome</keyword>
<evidence type="ECO:0000256" key="1">
    <source>
        <dbReference type="ARBA" id="ARBA00022723"/>
    </source>
</evidence>
<dbReference type="GO" id="GO:0046872">
    <property type="term" value="F:metal ion binding"/>
    <property type="evidence" value="ECO:0007669"/>
    <property type="project" value="UniProtKB-KW"/>
</dbReference>
<proteinExistence type="predicted"/>
<dbReference type="InterPro" id="IPR050963">
    <property type="entry name" value="Sirohydro_Cobaltochel/CbiX"/>
</dbReference>
<reference evidence="3 4" key="1">
    <citation type="submission" date="2019-07" db="EMBL/GenBank/DDBJ databases">
        <title>Aquicoccus porphyridii gen. nov., sp. nov., isolated from a small marine red alga, Porphyridium marinum.</title>
        <authorList>
            <person name="Liu L."/>
        </authorList>
    </citation>
    <scope>NUCLEOTIDE SEQUENCE [LARGE SCALE GENOMIC DNA]</scope>
    <source>
        <strain evidence="3 4">L1 8-17</strain>
    </source>
</reference>
<dbReference type="CDD" id="cd03416">
    <property type="entry name" value="CbiX_SirB_N"/>
    <property type="match status" value="1"/>
</dbReference>
<organism evidence="3 4">
    <name type="scientific">Aquicoccus porphyridii</name>
    <dbReference type="NCBI Taxonomy" id="1852029"/>
    <lineage>
        <taxon>Bacteria</taxon>
        <taxon>Pseudomonadati</taxon>
        <taxon>Pseudomonadota</taxon>
        <taxon>Alphaproteobacteria</taxon>
        <taxon>Rhodobacterales</taxon>
        <taxon>Paracoccaceae</taxon>
        <taxon>Aquicoccus</taxon>
    </lineage>
</organism>
<dbReference type="AlphaFoldDB" id="A0A5A9YZG8"/>
<dbReference type="SUPFAM" id="SSF53800">
    <property type="entry name" value="Chelatase"/>
    <property type="match status" value="2"/>
</dbReference>
<dbReference type="PANTHER" id="PTHR33542">
    <property type="entry name" value="SIROHYDROCHLORIN FERROCHELATASE, CHLOROPLASTIC"/>
    <property type="match status" value="1"/>
</dbReference>
<dbReference type="Pfam" id="PF01903">
    <property type="entry name" value="CbiX"/>
    <property type="match status" value="1"/>
</dbReference>
<evidence type="ECO:0000313" key="4">
    <source>
        <dbReference type="Proteomes" id="UP000325291"/>
    </source>
</evidence>
<gene>
    <name evidence="3" type="ORF">FLO80_17340</name>
</gene>
<keyword evidence="1" id="KW-0479">Metal-binding</keyword>
<protein>
    <submittedName>
        <fullName evidence="3">Cobalamin biosynthesis protein CbiX</fullName>
    </submittedName>
</protein>
<evidence type="ECO:0000313" key="3">
    <source>
        <dbReference type="EMBL" id="KAA0910245.1"/>
    </source>
</evidence>
<sequence>MSDRARPVPLRAVIVAHGSPSNPDPQDRAMRALAASVARHLPGADVVGVTLASEGRFEAALDSAAEGQGAPLVYPFFMARGWFTETFLRRRTGNRPGWQMAPFGLEPGLPDLAAGTLRKTLAEQAWAAGDTTLFLAAHGSRSNRASRDSALRAAPAIAKMAGMARVRVGFVEEAPFLAETARDLGQAICLPFFALPAGHVTEDIPEALAEARFDGPVLPPFVDHHDVGALIAASLARAARARRAA</sequence>
<evidence type="ECO:0000256" key="2">
    <source>
        <dbReference type="ARBA" id="ARBA00023239"/>
    </source>
</evidence>
<dbReference type="GO" id="GO:0016829">
    <property type="term" value="F:lyase activity"/>
    <property type="evidence" value="ECO:0007669"/>
    <property type="project" value="UniProtKB-KW"/>
</dbReference>
<keyword evidence="2" id="KW-0456">Lyase</keyword>
<dbReference type="EMBL" id="VINQ01000017">
    <property type="protein sequence ID" value="KAA0910245.1"/>
    <property type="molecule type" value="Genomic_DNA"/>
</dbReference>
<dbReference type="PANTHER" id="PTHR33542:SF3">
    <property type="entry name" value="SIROHYDROCHLORIN FERROCHELATASE, CHLOROPLASTIC"/>
    <property type="match status" value="1"/>
</dbReference>
<name>A0A5A9YZG8_9RHOB</name>
<comment type="caution">
    <text evidence="3">The sequence shown here is derived from an EMBL/GenBank/DDBJ whole genome shotgun (WGS) entry which is preliminary data.</text>
</comment>
<dbReference type="RefSeq" id="WP_111364683.1">
    <property type="nucleotide sequence ID" value="NZ_VINQ01000017.1"/>
</dbReference>
<dbReference type="Proteomes" id="UP000325291">
    <property type="component" value="Unassembled WGS sequence"/>
</dbReference>